<evidence type="ECO:0008006" key="6">
    <source>
        <dbReference type="Google" id="ProtNLM"/>
    </source>
</evidence>
<dbReference type="PANTHER" id="PTHR47938:SF24">
    <property type="entry name" value="PENTACOTRIPEPTIDE-REPEAT REGION OF PRORP DOMAIN-CONTAINING PROTEIN"/>
    <property type="match status" value="1"/>
</dbReference>
<dbReference type="Proteomes" id="UP001054252">
    <property type="component" value="Unassembled WGS sequence"/>
</dbReference>
<reference evidence="4 5" key="1">
    <citation type="journal article" date="2021" name="Commun. Biol.">
        <title>The genome of Shorea leprosula (Dipterocarpaceae) highlights the ecological relevance of drought in aseasonal tropical rainforests.</title>
        <authorList>
            <person name="Ng K.K.S."/>
            <person name="Kobayashi M.J."/>
            <person name="Fawcett J.A."/>
            <person name="Hatakeyama M."/>
            <person name="Paape T."/>
            <person name="Ng C.H."/>
            <person name="Ang C.C."/>
            <person name="Tnah L.H."/>
            <person name="Lee C.T."/>
            <person name="Nishiyama T."/>
            <person name="Sese J."/>
            <person name="O'Brien M.J."/>
            <person name="Copetti D."/>
            <person name="Mohd Noor M.I."/>
            <person name="Ong R.C."/>
            <person name="Putra M."/>
            <person name="Sireger I.Z."/>
            <person name="Indrioko S."/>
            <person name="Kosugi Y."/>
            <person name="Izuno A."/>
            <person name="Isagi Y."/>
            <person name="Lee S.L."/>
            <person name="Shimizu K.K."/>
        </authorList>
    </citation>
    <scope>NUCLEOTIDE SEQUENCE [LARGE SCALE GENOMIC DNA]</scope>
    <source>
        <strain evidence="4">214</strain>
    </source>
</reference>
<dbReference type="PANTHER" id="PTHR47938">
    <property type="entry name" value="RESPIRATORY COMPLEX I CHAPERONE (CIA84), PUTATIVE (AFU_ORTHOLOGUE AFUA_2G06020)-RELATED"/>
    <property type="match status" value="1"/>
</dbReference>
<feature type="repeat" description="PPR" evidence="3">
    <location>
        <begin position="149"/>
        <end position="183"/>
    </location>
</feature>
<comment type="similarity">
    <text evidence="1">Belongs to the PPR family. P subfamily.</text>
</comment>
<keyword evidence="2" id="KW-0677">Repeat</keyword>
<feature type="repeat" description="PPR" evidence="3">
    <location>
        <begin position="286"/>
        <end position="320"/>
    </location>
</feature>
<organism evidence="4 5">
    <name type="scientific">Rubroshorea leprosula</name>
    <dbReference type="NCBI Taxonomy" id="152421"/>
    <lineage>
        <taxon>Eukaryota</taxon>
        <taxon>Viridiplantae</taxon>
        <taxon>Streptophyta</taxon>
        <taxon>Embryophyta</taxon>
        <taxon>Tracheophyta</taxon>
        <taxon>Spermatophyta</taxon>
        <taxon>Magnoliopsida</taxon>
        <taxon>eudicotyledons</taxon>
        <taxon>Gunneridae</taxon>
        <taxon>Pentapetalae</taxon>
        <taxon>rosids</taxon>
        <taxon>malvids</taxon>
        <taxon>Malvales</taxon>
        <taxon>Dipterocarpaceae</taxon>
        <taxon>Rubroshorea</taxon>
    </lineage>
</organism>
<dbReference type="Pfam" id="PF13041">
    <property type="entry name" value="PPR_2"/>
    <property type="match status" value="3"/>
</dbReference>
<dbReference type="GO" id="GO:0003729">
    <property type="term" value="F:mRNA binding"/>
    <property type="evidence" value="ECO:0007669"/>
    <property type="project" value="TreeGrafter"/>
</dbReference>
<accession>A0AAV5MMN1</accession>
<sequence>MFMYLEKGCSSMLKVHKSSIPFAFNTNSLLNPNTESQMEKNQTLLEESQVIHRLKDEPHIASALHYFKHIANSNACKHTPETYQFMIKKLAKESELDGVRYHLHQMKLEGLSCSEGLFLSVIESYRTKELSQEALRIFCGIGEFWCKPTVRIYNHVLDALLSENRFKMINPMYQNMKRDGLEPNVFTYNILLKALCKNNEVDAAYEMPVEMSKKGVLLICKEAHAQTSTSWKLEMSLAMLAKMFVRGCGPNIHTFASLIKGYFLAGRVYEALDLWNLITGEGFVPNIVMCNTLIHGFCYNGKISEALTVSYQMEGSGCHPNATTYSSLINGFSKSAIGWSFQRKYRLEEALGLVNEMEAMGMEWNLVTYNTTLSGFSHAGMLAEALQLLGKMLVWGIKPDAITHNTIILPTVIRVNLRLPSNFLIECQQ</sequence>
<proteinExistence type="inferred from homology"/>
<name>A0AAV5MMN1_9ROSI</name>
<keyword evidence="5" id="KW-1185">Reference proteome</keyword>
<evidence type="ECO:0000256" key="2">
    <source>
        <dbReference type="ARBA" id="ARBA00022737"/>
    </source>
</evidence>
<dbReference type="Gene3D" id="1.25.40.10">
    <property type="entry name" value="Tetratricopeptide repeat domain"/>
    <property type="match status" value="3"/>
</dbReference>
<evidence type="ECO:0000313" key="5">
    <source>
        <dbReference type="Proteomes" id="UP001054252"/>
    </source>
</evidence>
<feature type="repeat" description="PPR" evidence="3">
    <location>
        <begin position="251"/>
        <end position="285"/>
    </location>
</feature>
<dbReference type="PROSITE" id="PS51375">
    <property type="entry name" value="PPR"/>
    <property type="match status" value="5"/>
</dbReference>
<dbReference type="EMBL" id="BPVZ01000363">
    <property type="protein sequence ID" value="GKV50399.1"/>
    <property type="molecule type" value="Genomic_DNA"/>
</dbReference>
<comment type="caution">
    <text evidence="4">The sequence shown here is derived from an EMBL/GenBank/DDBJ whole genome shotgun (WGS) entry which is preliminary data.</text>
</comment>
<dbReference type="InterPro" id="IPR011990">
    <property type="entry name" value="TPR-like_helical_dom_sf"/>
</dbReference>
<gene>
    <name evidence="4" type="ORF">SLEP1_g57105</name>
</gene>
<evidence type="ECO:0000313" key="4">
    <source>
        <dbReference type="EMBL" id="GKV50399.1"/>
    </source>
</evidence>
<dbReference type="InterPro" id="IPR002885">
    <property type="entry name" value="PPR_rpt"/>
</dbReference>
<evidence type="ECO:0000256" key="1">
    <source>
        <dbReference type="ARBA" id="ARBA00007626"/>
    </source>
</evidence>
<feature type="repeat" description="PPR" evidence="3">
    <location>
        <begin position="365"/>
        <end position="399"/>
    </location>
</feature>
<dbReference type="AlphaFoldDB" id="A0AAV5MMN1"/>
<dbReference type="NCBIfam" id="TIGR00756">
    <property type="entry name" value="PPR"/>
    <property type="match status" value="4"/>
</dbReference>
<evidence type="ECO:0000256" key="3">
    <source>
        <dbReference type="PROSITE-ProRule" id="PRU00708"/>
    </source>
</evidence>
<feature type="repeat" description="PPR" evidence="3">
    <location>
        <begin position="184"/>
        <end position="218"/>
    </location>
</feature>
<dbReference type="Pfam" id="PF12854">
    <property type="entry name" value="PPR_1"/>
    <property type="match status" value="1"/>
</dbReference>
<protein>
    <recommendedName>
        <fullName evidence="6">Pentatricopeptide repeat-containing protein</fullName>
    </recommendedName>
</protein>